<dbReference type="Gene3D" id="2.60.120.200">
    <property type="match status" value="1"/>
</dbReference>
<evidence type="ECO:0000259" key="3">
    <source>
        <dbReference type="PROSITE" id="PS51304"/>
    </source>
</evidence>
<dbReference type="SUPFAM" id="SSF49899">
    <property type="entry name" value="Concanavalin A-like lectins/glucanases"/>
    <property type="match status" value="1"/>
</dbReference>
<keyword evidence="2" id="KW-0732">Signal</keyword>
<feature type="domain" description="Galectin" evidence="3">
    <location>
        <begin position="1"/>
        <end position="98"/>
    </location>
</feature>
<dbReference type="InterPro" id="IPR001079">
    <property type="entry name" value="Galectin_CRD"/>
</dbReference>
<organism evidence="4 5">
    <name type="scientific">Staurois parvus</name>
    <dbReference type="NCBI Taxonomy" id="386267"/>
    <lineage>
        <taxon>Eukaryota</taxon>
        <taxon>Metazoa</taxon>
        <taxon>Chordata</taxon>
        <taxon>Craniata</taxon>
        <taxon>Vertebrata</taxon>
        <taxon>Euteleostomi</taxon>
        <taxon>Amphibia</taxon>
        <taxon>Batrachia</taxon>
        <taxon>Anura</taxon>
        <taxon>Neobatrachia</taxon>
        <taxon>Ranoidea</taxon>
        <taxon>Ranidae</taxon>
        <taxon>Staurois</taxon>
    </lineage>
</organism>
<dbReference type="PROSITE" id="PS51304">
    <property type="entry name" value="GALECTIN"/>
    <property type="match status" value="1"/>
</dbReference>
<evidence type="ECO:0000313" key="5">
    <source>
        <dbReference type="Proteomes" id="UP001162483"/>
    </source>
</evidence>
<dbReference type="EMBL" id="CATNWA010000239">
    <property type="protein sequence ID" value="CAI9535048.1"/>
    <property type="molecule type" value="Genomic_DNA"/>
</dbReference>
<proteinExistence type="predicted"/>
<comment type="caution">
    <text evidence="4">The sequence shown here is derived from an EMBL/GenBank/DDBJ whole genome shotgun (WGS) entry which is preliminary data.</text>
</comment>
<reference evidence="4" key="1">
    <citation type="submission" date="2023-05" db="EMBL/GenBank/DDBJ databases">
        <authorList>
            <person name="Stuckert A."/>
        </authorList>
    </citation>
    <scope>NUCLEOTIDE SEQUENCE</scope>
</reference>
<keyword evidence="1" id="KW-0430">Lectin</keyword>
<protein>
    <recommendedName>
        <fullName evidence="3">Galectin domain-containing protein</fullName>
    </recommendedName>
</protein>
<dbReference type="InterPro" id="IPR013320">
    <property type="entry name" value="ConA-like_dom_sf"/>
</dbReference>
<feature type="signal peptide" evidence="2">
    <location>
        <begin position="1"/>
        <end position="20"/>
    </location>
</feature>
<evidence type="ECO:0000256" key="2">
    <source>
        <dbReference type="SAM" id="SignalP"/>
    </source>
</evidence>
<gene>
    <name evidence="4" type="ORF">SPARVUS_LOCUS786728</name>
</gene>
<accession>A0ABN9AHF9</accession>
<name>A0ABN9AHF9_9NEOB</name>
<keyword evidence="5" id="KW-1185">Reference proteome</keyword>
<feature type="non-terminal residue" evidence="4">
    <location>
        <position position="98"/>
    </location>
</feature>
<sequence>MRRILCYTLILDLTILETSSCKLELKGERCLGEKSRGKASSPSQQGSDTTVSFLFEQDKITIQLPTGNPFTFPVRFPINEISYLQVETPPAQVHHTEM</sequence>
<evidence type="ECO:0000313" key="4">
    <source>
        <dbReference type="EMBL" id="CAI9535048.1"/>
    </source>
</evidence>
<feature type="chain" id="PRO_5045705573" description="Galectin domain-containing protein" evidence="2">
    <location>
        <begin position="21"/>
        <end position="98"/>
    </location>
</feature>
<dbReference type="Proteomes" id="UP001162483">
    <property type="component" value="Unassembled WGS sequence"/>
</dbReference>
<evidence type="ECO:0000256" key="1">
    <source>
        <dbReference type="ARBA" id="ARBA00022734"/>
    </source>
</evidence>